<organism evidence="7 8">
    <name type="scientific">Amorphotheca resinae ATCC 22711</name>
    <dbReference type="NCBI Taxonomy" id="857342"/>
    <lineage>
        <taxon>Eukaryota</taxon>
        <taxon>Fungi</taxon>
        <taxon>Dikarya</taxon>
        <taxon>Ascomycota</taxon>
        <taxon>Pezizomycotina</taxon>
        <taxon>Leotiomycetes</taxon>
        <taxon>Helotiales</taxon>
        <taxon>Amorphothecaceae</taxon>
        <taxon>Amorphotheca</taxon>
    </lineage>
</organism>
<dbReference type="InParanoid" id="A0A2T3AZY3"/>
<keyword evidence="4" id="KW-0539">Nucleus</keyword>
<comment type="subcellular location">
    <subcellularLocation>
        <location evidence="1">Nucleus</location>
    </subcellularLocation>
</comment>
<dbReference type="Proteomes" id="UP000241818">
    <property type="component" value="Unassembled WGS sequence"/>
</dbReference>
<dbReference type="InterPro" id="IPR051187">
    <property type="entry name" value="Pre-mRNA_3'-end_processing_reg"/>
</dbReference>
<sequence length="332" mass="35745">MDVDEDDDFYAPEEPAQVSSEQQQQAEHAPQTEAKQEDEGLEEGEEEDEASEGSDSDIDIITERKDGTKAAPPTQPRYNEIRNIPQRNAASDAAAKPPTGKKETPSKEIPSTSGADLPGISTSKIDLDAKPIYEPAGKPITQVNIDEDLNENDKPWRRPGTDISDYFNYGFDEFTWALYASKQEALRSEYNQEKIAQNNKKMFEDMNMMMAMGGLPGMPGVPAGPGGATMPGMEGIPPEMQAMMQQMMAQGMDPSQMDPTAMFAGMQGVQAGSGGAGGAQSGNQGQGFGAQGFGQGQNSQMGFGYDQGMMNSGDARNRGGNFGRGRGGRRNW</sequence>
<dbReference type="RefSeq" id="XP_024720233.1">
    <property type="nucleotide sequence ID" value="XM_024869268.1"/>
</dbReference>
<feature type="region of interest" description="Disordered" evidence="5">
    <location>
        <begin position="1"/>
        <end position="122"/>
    </location>
</feature>
<dbReference type="STRING" id="857342.A0A2T3AZY3"/>
<dbReference type="InterPro" id="IPR007854">
    <property type="entry name" value="Fip1_dom"/>
</dbReference>
<dbReference type="GO" id="GO:0006397">
    <property type="term" value="P:mRNA processing"/>
    <property type="evidence" value="ECO:0007669"/>
    <property type="project" value="UniProtKB-KW"/>
</dbReference>
<dbReference type="GO" id="GO:0005847">
    <property type="term" value="C:mRNA cleavage and polyadenylation specificity factor complex"/>
    <property type="evidence" value="ECO:0007669"/>
    <property type="project" value="TreeGrafter"/>
</dbReference>
<keyword evidence="8" id="KW-1185">Reference proteome</keyword>
<dbReference type="PANTHER" id="PTHR13484:SF0">
    <property type="entry name" value="PRE-MRNA 3'-END-PROCESSING FACTOR FIP1"/>
    <property type="match status" value="1"/>
</dbReference>
<feature type="compositionally biased region" description="Gly residues" evidence="5">
    <location>
        <begin position="271"/>
        <end position="295"/>
    </location>
</feature>
<dbReference type="Pfam" id="PF05182">
    <property type="entry name" value="Fip1"/>
    <property type="match status" value="1"/>
</dbReference>
<evidence type="ECO:0000256" key="3">
    <source>
        <dbReference type="ARBA" id="ARBA00022664"/>
    </source>
</evidence>
<comment type="similarity">
    <text evidence="2">Belongs to the FIP1 family.</text>
</comment>
<dbReference type="OrthoDB" id="1917198at2759"/>
<feature type="region of interest" description="Disordered" evidence="5">
    <location>
        <begin position="270"/>
        <end position="332"/>
    </location>
</feature>
<dbReference type="FunCoup" id="A0A2T3AZY3">
    <property type="interactions" value="188"/>
</dbReference>
<evidence type="ECO:0000313" key="7">
    <source>
        <dbReference type="EMBL" id="PSS16725.1"/>
    </source>
</evidence>
<feature type="compositionally biased region" description="Acidic residues" evidence="5">
    <location>
        <begin position="39"/>
        <end position="60"/>
    </location>
</feature>
<dbReference type="AlphaFoldDB" id="A0A2T3AZY3"/>
<accession>A0A2T3AZY3</accession>
<dbReference type="PANTHER" id="PTHR13484">
    <property type="entry name" value="FIP1-LIKE 1 PROTEIN"/>
    <property type="match status" value="1"/>
</dbReference>
<evidence type="ECO:0000259" key="6">
    <source>
        <dbReference type="Pfam" id="PF05182"/>
    </source>
</evidence>
<gene>
    <name evidence="7" type="ORF">M430DRAFT_67067</name>
</gene>
<evidence type="ECO:0000313" key="8">
    <source>
        <dbReference type="Proteomes" id="UP000241818"/>
    </source>
</evidence>
<evidence type="ECO:0000256" key="4">
    <source>
        <dbReference type="ARBA" id="ARBA00023242"/>
    </source>
</evidence>
<evidence type="ECO:0000256" key="2">
    <source>
        <dbReference type="ARBA" id="ARBA00007459"/>
    </source>
</evidence>
<name>A0A2T3AZY3_AMORE</name>
<protein>
    <recommendedName>
        <fullName evidence="6">Pre-mRNA polyadenylation factor Fip1 domain-containing protein</fullName>
    </recommendedName>
</protein>
<dbReference type="EMBL" id="KZ679012">
    <property type="protein sequence ID" value="PSS16725.1"/>
    <property type="molecule type" value="Genomic_DNA"/>
</dbReference>
<dbReference type="GeneID" id="36577349"/>
<keyword evidence="3" id="KW-0507">mRNA processing</keyword>
<proteinExistence type="inferred from homology"/>
<feature type="compositionally biased region" description="Polar residues" evidence="5">
    <location>
        <begin position="109"/>
        <end position="122"/>
    </location>
</feature>
<evidence type="ECO:0000256" key="5">
    <source>
        <dbReference type="SAM" id="MobiDB-lite"/>
    </source>
</evidence>
<evidence type="ECO:0000256" key="1">
    <source>
        <dbReference type="ARBA" id="ARBA00004123"/>
    </source>
</evidence>
<reference evidence="7 8" key="1">
    <citation type="journal article" date="2018" name="New Phytol.">
        <title>Comparative genomics and transcriptomics depict ericoid mycorrhizal fungi as versatile saprotrophs and plant mutualists.</title>
        <authorList>
            <person name="Martino E."/>
            <person name="Morin E."/>
            <person name="Grelet G.A."/>
            <person name="Kuo A."/>
            <person name="Kohler A."/>
            <person name="Daghino S."/>
            <person name="Barry K.W."/>
            <person name="Cichocki N."/>
            <person name="Clum A."/>
            <person name="Dockter R.B."/>
            <person name="Hainaut M."/>
            <person name="Kuo R.C."/>
            <person name="LaButti K."/>
            <person name="Lindahl B.D."/>
            <person name="Lindquist E.A."/>
            <person name="Lipzen A."/>
            <person name="Khouja H.R."/>
            <person name="Magnuson J."/>
            <person name="Murat C."/>
            <person name="Ohm R.A."/>
            <person name="Singer S.W."/>
            <person name="Spatafora J.W."/>
            <person name="Wang M."/>
            <person name="Veneault-Fourrey C."/>
            <person name="Henrissat B."/>
            <person name="Grigoriev I.V."/>
            <person name="Martin F.M."/>
            <person name="Perotto S."/>
        </authorList>
    </citation>
    <scope>NUCLEOTIDE SEQUENCE [LARGE SCALE GENOMIC DNA]</scope>
    <source>
        <strain evidence="7 8">ATCC 22711</strain>
    </source>
</reference>
<feature type="compositionally biased region" description="Acidic residues" evidence="5">
    <location>
        <begin position="1"/>
        <end position="11"/>
    </location>
</feature>
<feature type="domain" description="Pre-mRNA polyadenylation factor Fip1" evidence="6">
    <location>
        <begin position="150"/>
        <end position="187"/>
    </location>
</feature>
<feature type="compositionally biased region" description="Low complexity" evidence="5">
    <location>
        <begin position="12"/>
        <end position="33"/>
    </location>
</feature>